<dbReference type="SMR" id="W1PKW7"/>
<dbReference type="Gramene" id="ERN08311">
    <property type="protein sequence ID" value="ERN08311"/>
    <property type="gene ID" value="AMTR_s00156p00061400"/>
</dbReference>
<protein>
    <submittedName>
        <fullName evidence="4">Uncharacterized protein</fullName>
    </submittedName>
</protein>
<comment type="similarity">
    <text evidence="3">Belongs to the GRAS family.</text>
</comment>
<dbReference type="InterPro" id="IPR005202">
    <property type="entry name" value="TF_GRAS"/>
</dbReference>
<dbReference type="GO" id="GO:0003700">
    <property type="term" value="F:DNA-binding transcription factor activity"/>
    <property type="evidence" value="ECO:0000318"/>
    <property type="project" value="GO_Central"/>
</dbReference>
<dbReference type="Proteomes" id="UP000017836">
    <property type="component" value="Unassembled WGS sequence"/>
</dbReference>
<dbReference type="OMA" id="AGFPMQS"/>
<dbReference type="EMBL" id="KI393527">
    <property type="protein sequence ID" value="ERN08311.1"/>
    <property type="molecule type" value="Genomic_DNA"/>
</dbReference>
<evidence type="ECO:0000313" key="5">
    <source>
        <dbReference type="Proteomes" id="UP000017836"/>
    </source>
</evidence>
<feature type="region of interest" description="PFYRE" evidence="3">
    <location>
        <begin position="328"/>
        <end position="419"/>
    </location>
</feature>
<reference evidence="5" key="1">
    <citation type="journal article" date="2013" name="Science">
        <title>The Amborella genome and the evolution of flowering plants.</title>
        <authorList>
            <consortium name="Amborella Genome Project"/>
        </authorList>
    </citation>
    <scope>NUCLEOTIDE SEQUENCE [LARGE SCALE GENOMIC DNA]</scope>
</reference>
<keyword evidence="1" id="KW-0805">Transcription regulation</keyword>
<gene>
    <name evidence="4" type="ORF">AMTR_s00156p00061400</name>
</gene>
<proteinExistence type="inferred from homology"/>
<accession>W1PKW7</accession>
<keyword evidence="2" id="KW-0804">Transcription</keyword>
<feature type="short sequence motif" description="VHIID" evidence="3">
    <location>
        <begin position="232"/>
        <end position="236"/>
    </location>
</feature>
<dbReference type="eggNOG" id="ENOG502R0MM">
    <property type="taxonomic scope" value="Eukaryota"/>
</dbReference>
<name>W1PKW7_AMBTC</name>
<comment type="caution">
    <text evidence="3">Lacks conserved residue(s) required for the propagation of feature annotation.</text>
</comment>
<dbReference type="PANTHER" id="PTHR31636">
    <property type="entry name" value="OSJNBA0084A10.13 PROTEIN-RELATED"/>
    <property type="match status" value="1"/>
</dbReference>
<keyword evidence="5" id="KW-1185">Reference proteome</keyword>
<evidence type="ECO:0000256" key="3">
    <source>
        <dbReference type="PROSITE-ProRule" id="PRU01191"/>
    </source>
</evidence>
<dbReference type="GO" id="GO:0006355">
    <property type="term" value="P:regulation of DNA-templated transcription"/>
    <property type="evidence" value="ECO:0000318"/>
    <property type="project" value="GO_Central"/>
</dbReference>
<feature type="region of interest" description="SAW" evidence="3">
    <location>
        <begin position="422"/>
        <end position="492"/>
    </location>
</feature>
<evidence type="ECO:0000256" key="1">
    <source>
        <dbReference type="ARBA" id="ARBA00023015"/>
    </source>
</evidence>
<dbReference type="Pfam" id="PF03514">
    <property type="entry name" value="GRAS"/>
    <property type="match status" value="1"/>
</dbReference>
<dbReference type="OrthoDB" id="646981at2759"/>
<dbReference type="GO" id="GO:0043565">
    <property type="term" value="F:sequence-specific DNA binding"/>
    <property type="evidence" value="ECO:0000318"/>
    <property type="project" value="GO_Central"/>
</dbReference>
<feature type="region of interest" description="Leucine repeat II (LRII)" evidence="3">
    <location>
        <begin position="286"/>
        <end position="318"/>
    </location>
</feature>
<dbReference type="PROSITE" id="PS50985">
    <property type="entry name" value="GRAS"/>
    <property type="match status" value="1"/>
</dbReference>
<dbReference type="GO" id="GO:0005634">
    <property type="term" value="C:nucleus"/>
    <property type="evidence" value="ECO:0000318"/>
    <property type="project" value="GO_Central"/>
</dbReference>
<dbReference type="HOGENOM" id="CLU_011924_0_2_1"/>
<organism evidence="4 5">
    <name type="scientific">Amborella trichopoda</name>
    <dbReference type="NCBI Taxonomy" id="13333"/>
    <lineage>
        <taxon>Eukaryota</taxon>
        <taxon>Viridiplantae</taxon>
        <taxon>Streptophyta</taxon>
        <taxon>Embryophyta</taxon>
        <taxon>Tracheophyta</taxon>
        <taxon>Spermatophyta</taxon>
        <taxon>Magnoliopsida</taxon>
        <taxon>Amborellales</taxon>
        <taxon>Amborellaceae</taxon>
        <taxon>Amborella</taxon>
    </lineage>
</organism>
<evidence type="ECO:0000256" key="2">
    <source>
        <dbReference type="ARBA" id="ARBA00023163"/>
    </source>
</evidence>
<dbReference type="AlphaFoldDB" id="W1PKW7"/>
<sequence>MEAVFDFENEHQWFDFRPEKLLVKCNSTASSGCSTATLEEEMCEWQHELSGLDGRSVYQDGAPLIADEDEWMVGGEEEWEMNGLLESMMDEPSWSDGGSQFGVVSDDEWGARPVDEGDDSKGLRLVHLLVAAAEAVTGAAKSRDLAWVILVRLKELVSPTQGCNIERLAAYFTEGLQCLLEGHGPKPGSWPDPQADLMGAFQLLQDMSPCIKFAHFTANQAILEAVTSERRVHVLDFDIIEGAQWASLMQALSSRTQGQAPVPHLRITAVTRGGQSGRRALATVQETGRRLVAFAASIGQPFSFHQCRLDPDEKFRPDAVKLVKGEALVANCVLHLPHSTYRTPGSVASFLNGAKELGPKVVTLVEEEMMSSTEGFEARFMELLHHYSAVYDSLEASFPQQGRARAMVERVFLGPRIAASLAYHHQQHGRGGSWAEWMGSVGFKPLPVTFFNHCQAKLLVGLFSDGFRVEEARSRLVLGWGSRQLVSASVWGHNCHSCKKKGL</sequence>
<evidence type="ECO:0000313" key="4">
    <source>
        <dbReference type="EMBL" id="ERN08311.1"/>
    </source>
</evidence>